<organism evidence="1 2">
    <name type="scientific">Apiospora saccharicola</name>
    <dbReference type="NCBI Taxonomy" id="335842"/>
    <lineage>
        <taxon>Eukaryota</taxon>
        <taxon>Fungi</taxon>
        <taxon>Dikarya</taxon>
        <taxon>Ascomycota</taxon>
        <taxon>Pezizomycotina</taxon>
        <taxon>Sordariomycetes</taxon>
        <taxon>Xylariomycetidae</taxon>
        <taxon>Amphisphaeriales</taxon>
        <taxon>Apiosporaceae</taxon>
        <taxon>Apiospora</taxon>
    </lineage>
</organism>
<reference evidence="1 2" key="1">
    <citation type="submission" date="2023-01" db="EMBL/GenBank/DDBJ databases">
        <title>Analysis of 21 Apiospora genomes using comparative genomics revels a genus with tremendous synthesis potential of carbohydrate active enzymes and secondary metabolites.</title>
        <authorList>
            <person name="Sorensen T."/>
        </authorList>
    </citation>
    <scope>NUCLEOTIDE SEQUENCE [LARGE SCALE GENOMIC DNA]</scope>
    <source>
        <strain evidence="1 2">CBS 83171</strain>
    </source>
</reference>
<protein>
    <recommendedName>
        <fullName evidence="3">F-box domain-containing protein</fullName>
    </recommendedName>
</protein>
<comment type="caution">
    <text evidence="1">The sequence shown here is derived from an EMBL/GenBank/DDBJ whole genome shotgun (WGS) entry which is preliminary data.</text>
</comment>
<gene>
    <name evidence="1" type="ORF">PG996_010812</name>
</gene>
<dbReference type="EMBL" id="JAQQWM010000006">
    <property type="protein sequence ID" value="KAK8060882.1"/>
    <property type="molecule type" value="Genomic_DNA"/>
</dbReference>
<accession>A0ABR1UPP0</accession>
<dbReference type="Gene3D" id="1.20.1280.50">
    <property type="match status" value="1"/>
</dbReference>
<evidence type="ECO:0000313" key="1">
    <source>
        <dbReference type="EMBL" id="KAK8060882.1"/>
    </source>
</evidence>
<evidence type="ECO:0008006" key="3">
    <source>
        <dbReference type="Google" id="ProtNLM"/>
    </source>
</evidence>
<name>A0ABR1UPP0_9PEZI</name>
<keyword evidence="2" id="KW-1185">Reference proteome</keyword>
<proteinExistence type="predicted"/>
<sequence length="106" mass="12044">MATRSRDQVFGTTELLEHILVHLDVATFLISAQRVQRRWRALISDSPMQQRQLFFRGLPAPAKGYAAAFLESSSSSGPQVNPLLREKFNMFFHEPPAKTDPESLEE</sequence>
<evidence type="ECO:0000313" key="2">
    <source>
        <dbReference type="Proteomes" id="UP001446871"/>
    </source>
</evidence>
<dbReference type="Proteomes" id="UP001446871">
    <property type="component" value="Unassembled WGS sequence"/>
</dbReference>
<dbReference type="InterPro" id="IPR036047">
    <property type="entry name" value="F-box-like_dom_sf"/>
</dbReference>
<dbReference type="SUPFAM" id="SSF81383">
    <property type="entry name" value="F-box domain"/>
    <property type="match status" value="1"/>
</dbReference>